<dbReference type="Pfam" id="PF01739">
    <property type="entry name" value="CheR"/>
    <property type="match status" value="1"/>
</dbReference>
<evidence type="ECO:0000259" key="1">
    <source>
        <dbReference type="PROSITE" id="PS50123"/>
    </source>
</evidence>
<dbReference type="InterPro" id="IPR022642">
    <property type="entry name" value="CheR_C"/>
</dbReference>
<dbReference type="PANTHER" id="PTHR24422">
    <property type="entry name" value="CHEMOTAXIS PROTEIN METHYLTRANSFERASE"/>
    <property type="match status" value="1"/>
</dbReference>
<proteinExistence type="predicted"/>
<organism evidence="2">
    <name type="scientific">uncultured Desulfobacterium sp</name>
    <dbReference type="NCBI Taxonomy" id="201089"/>
    <lineage>
        <taxon>Bacteria</taxon>
        <taxon>Pseudomonadati</taxon>
        <taxon>Thermodesulfobacteriota</taxon>
        <taxon>Desulfobacteria</taxon>
        <taxon>Desulfobacterales</taxon>
        <taxon>Desulfobacteriaceae</taxon>
        <taxon>Desulfobacterium</taxon>
        <taxon>environmental samples</taxon>
    </lineage>
</organism>
<dbReference type="EMBL" id="FR695872">
    <property type="protein sequence ID" value="CBX29611.1"/>
    <property type="molecule type" value="Genomic_DNA"/>
</dbReference>
<dbReference type="Gene3D" id="3.40.50.150">
    <property type="entry name" value="Vaccinia Virus protein VP39"/>
    <property type="match status" value="1"/>
</dbReference>
<dbReference type="AlphaFoldDB" id="E1YGB7"/>
<dbReference type="InterPro" id="IPR000780">
    <property type="entry name" value="CheR_MeTrfase"/>
</dbReference>
<dbReference type="SUPFAM" id="SSF53335">
    <property type="entry name" value="S-adenosyl-L-methionine-dependent methyltransferases"/>
    <property type="match status" value="1"/>
</dbReference>
<gene>
    <name evidence="2" type="ORF">N47_J05920</name>
</gene>
<reference evidence="2" key="1">
    <citation type="journal article" date="2011" name="Environ. Microbiol.">
        <title>Genomic insights into the metabolic potential of the polycyclic aromatic hydrocarbon degrading sulfate-reducing Deltaproteobacterium N47.</title>
        <authorList>
            <person name="Bergmann F."/>
            <person name="Selesi D."/>
            <person name="Weinmaier T."/>
            <person name="Tischler P."/>
            <person name="Rattei T."/>
            <person name="Meckenstock R.U."/>
        </authorList>
    </citation>
    <scope>NUCLEOTIDE SEQUENCE</scope>
</reference>
<evidence type="ECO:0000313" key="2">
    <source>
        <dbReference type="EMBL" id="CBX29611.1"/>
    </source>
</evidence>
<dbReference type="InterPro" id="IPR050903">
    <property type="entry name" value="Bact_Chemotaxis_MeTrfase"/>
</dbReference>
<dbReference type="PANTHER" id="PTHR24422:SF27">
    <property type="entry name" value="PROTEIN-GLUTAMATE O-METHYLTRANSFERASE"/>
    <property type="match status" value="1"/>
</dbReference>
<protein>
    <recommendedName>
        <fullName evidence="1">CheR-type methyltransferase domain-containing protein</fullName>
    </recommendedName>
</protein>
<accession>E1YGB7</accession>
<dbReference type="InterPro" id="IPR029063">
    <property type="entry name" value="SAM-dependent_MTases_sf"/>
</dbReference>
<feature type="domain" description="CheR-type methyltransferase" evidence="1">
    <location>
        <begin position="1"/>
        <end position="99"/>
    </location>
</feature>
<sequence>MEIARNGTYTDGYLGCEISPERQKRFFKYQEGQYRIKKKIRKQIVFAVHNLLADPPFSRLDLISCRNLLIYIDQKVQRKVIELFHFTLGESGFLFLGLR</sequence>
<name>E1YGB7_9BACT</name>
<dbReference type="PROSITE" id="PS50123">
    <property type="entry name" value="CHER"/>
    <property type="match status" value="1"/>
</dbReference>
<dbReference type="GO" id="GO:0008757">
    <property type="term" value="F:S-adenosylmethionine-dependent methyltransferase activity"/>
    <property type="evidence" value="ECO:0007669"/>
    <property type="project" value="InterPro"/>
</dbReference>